<proteinExistence type="predicted"/>
<evidence type="ECO:0000313" key="2">
    <source>
        <dbReference type="Proteomes" id="UP001595696"/>
    </source>
</evidence>
<name>A0ABV8DT11_9NOCA</name>
<keyword evidence="2" id="KW-1185">Reference proteome</keyword>
<protein>
    <submittedName>
        <fullName evidence="1">Uncharacterized protein</fullName>
    </submittedName>
</protein>
<evidence type="ECO:0000313" key="1">
    <source>
        <dbReference type="EMBL" id="MFC3962779.1"/>
    </source>
</evidence>
<accession>A0ABV8DT11</accession>
<sequence length="42" mass="4872">MNFSIDVPYDEQLLRRTPRHLLGRSVLSYRSGGRPTAPFRPN</sequence>
<dbReference type="RefSeq" id="WP_378612542.1">
    <property type="nucleotide sequence ID" value="NZ_JBHSAX010000013.1"/>
</dbReference>
<organism evidence="1 2">
    <name type="scientific">Nocardia jiangsuensis</name>
    <dbReference type="NCBI Taxonomy" id="1691563"/>
    <lineage>
        <taxon>Bacteria</taxon>
        <taxon>Bacillati</taxon>
        <taxon>Actinomycetota</taxon>
        <taxon>Actinomycetes</taxon>
        <taxon>Mycobacteriales</taxon>
        <taxon>Nocardiaceae</taxon>
        <taxon>Nocardia</taxon>
    </lineage>
</organism>
<dbReference type="EMBL" id="JBHSAX010000013">
    <property type="protein sequence ID" value="MFC3962779.1"/>
    <property type="molecule type" value="Genomic_DNA"/>
</dbReference>
<dbReference type="Proteomes" id="UP001595696">
    <property type="component" value="Unassembled WGS sequence"/>
</dbReference>
<comment type="caution">
    <text evidence="1">The sequence shown here is derived from an EMBL/GenBank/DDBJ whole genome shotgun (WGS) entry which is preliminary data.</text>
</comment>
<reference evidence="2" key="1">
    <citation type="journal article" date="2019" name="Int. J. Syst. Evol. Microbiol.">
        <title>The Global Catalogue of Microorganisms (GCM) 10K type strain sequencing project: providing services to taxonomists for standard genome sequencing and annotation.</title>
        <authorList>
            <consortium name="The Broad Institute Genomics Platform"/>
            <consortium name="The Broad Institute Genome Sequencing Center for Infectious Disease"/>
            <person name="Wu L."/>
            <person name="Ma J."/>
        </authorList>
    </citation>
    <scope>NUCLEOTIDE SEQUENCE [LARGE SCALE GENOMIC DNA]</scope>
    <source>
        <strain evidence="2">CGMCC 4.7330</strain>
    </source>
</reference>
<gene>
    <name evidence="1" type="ORF">ACFO0B_12370</name>
</gene>